<gene>
    <name evidence="1" type="ORF">HA41_16980</name>
</gene>
<protein>
    <submittedName>
        <fullName evidence="1">Uncharacterized protein</fullName>
    </submittedName>
</protein>
<reference evidence="1 2" key="1">
    <citation type="journal article" date="2017" name="Antonie Van Leeuwenhoek">
        <title>Phylogenomic resolution of the bacterial genus Pantoea and its relationship with Erwinia and Tatumella.</title>
        <authorList>
            <person name="Palmer M."/>
            <person name="Steenkamp E.T."/>
            <person name="Coetzee M.P."/>
            <person name="Chan W.Y."/>
            <person name="van Zyl E."/>
            <person name="De Maayer P."/>
            <person name="Coutinho T.A."/>
            <person name="Blom J."/>
            <person name="Smits T.H."/>
            <person name="Duffy B."/>
            <person name="Venter S.N."/>
        </authorList>
    </citation>
    <scope>NUCLEOTIDE SEQUENCE [LARGE SCALE GENOMIC DNA]</scope>
    <source>
        <strain evidence="1 2">LMG 24534</strain>
    </source>
</reference>
<sequence length="118" mass="12821">MIGSIYGIGRGHLLTRYQRFRMILSKGMSVQIVITATDAEGRAIEVMNCKQHDNGEAMKVNMKVDDEFQTIAVMAMAAAASSVLRKGEPCDCPVCTERRALAIAAGVPENVAERAILH</sequence>
<name>A0A1X1BSD2_9GAMM</name>
<dbReference type="EMBL" id="MLFN01000063">
    <property type="protein sequence ID" value="ORM51048.1"/>
    <property type="molecule type" value="Genomic_DNA"/>
</dbReference>
<evidence type="ECO:0000313" key="2">
    <source>
        <dbReference type="Proteomes" id="UP000193933"/>
    </source>
</evidence>
<dbReference type="Proteomes" id="UP000193933">
    <property type="component" value="Unassembled WGS sequence"/>
</dbReference>
<accession>A0A1X1BSD2</accession>
<organism evidence="1 2">
    <name type="scientific">Pantoea conspicua</name>
    <dbReference type="NCBI Taxonomy" id="472705"/>
    <lineage>
        <taxon>Bacteria</taxon>
        <taxon>Pseudomonadati</taxon>
        <taxon>Pseudomonadota</taxon>
        <taxon>Gammaproteobacteria</taxon>
        <taxon>Enterobacterales</taxon>
        <taxon>Erwiniaceae</taxon>
        <taxon>Pantoea</taxon>
    </lineage>
</organism>
<dbReference type="AlphaFoldDB" id="A0A1X1BSD2"/>
<keyword evidence="2" id="KW-1185">Reference proteome</keyword>
<proteinExistence type="predicted"/>
<evidence type="ECO:0000313" key="1">
    <source>
        <dbReference type="EMBL" id="ORM51048.1"/>
    </source>
</evidence>
<comment type="caution">
    <text evidence="1">The sequence shown here is derived from an EMBL/GenBank/DDBJ whole genome shotgun (WGS) entry which is preliminary data.</text>
</comment>